<evidence type="ECO:0000313" key="1">
    <source>
        <dbReference type="EMBL" id="MDN3922054.1"/>
    </source>
</evidence>
<dbReference type="SUPFAM" id="SSF48452">
    <property type="entry name" value="TPR-like"/>
    <property type="match status" value="1"/>
</dbReference>
<name>A0ABT8DXK8_9BURK</name>
<comment type="caution">
    <text evidence="1">The sequence shown here is derived from an EMBL/GenBank/DDBJ whole genome shotgun (WGS) entry which is preliminary data.</text>
</comment>
<dbReference type="EMBL" id="JAUHHC010000004">
    <property type="protein sequence ID" value="MDN3922054.1"/>
    <property type="molecule type" value="Genomic_DNA"/>
</dbReference>
<reference evidence="1 2" key="1">
    <citation type="submission" date="2023-06" db="EMBL/GenBank/DDBJ databases">
        <title>Pelomonas sp. PFR6 16S ribosomal RNA gene Genome sequencing and assembly.</title>
        <authorList>
            <person name="Woo H."/>
        </authorList>
    </citation>
    <scope>NUCLEOTIDE SEQUENCE [LARGE SCALE GENOMIC DNA]</scope>
    <source>
        <strain evidence="1 2">PFR6</strain>
    </source>
</reference>
<evidence type="ECO:0000313" key="2">
    <source>
        <dbReference type="Proteomes" id="UP001228044"/>
    </source>
</evidence>
<gene>
    <name evidence="1" type="ORF">QWJ38_17325</name>
</gene>
<dbReference type="RefSeq" id="WP_290360351.1">
    <property type="nucleotide sequence ID" value="NZ_JAUHHC010000004.1"/>
</dbReference>
<proteinExistence type="predicted"/>
<protein>
    <recommendedName>
        <fullName evidence="3">Tetratricopeptide repeat protein</fullName>
    </recommendedName>
</protein>
<accession>A0ABT8DXK8</accession>
<keyword evidence="2" id="KW-1185">Reference proteome</keyword>
<evidence type="ECO:0008006" key="3">
    <source>
        <dbReference type="Google" id="ProtNLM"/>
    </source>
</evidence>
<dbReference type="Proteomes" id="UP001228044">
    <property type="component" value="Unassembled WGS sequence"/>
</dbReference>
<sequence>MKLKTLAGLALGAAALTLGGTPEGTLGLLNTAQAQADAVRPEVGKHLRDASALIKAGKHKDALAKIRDAEAVSGRTASENAAIEGMRLSAAQGAGDADTMAKSFEALKAAGRIGGAQALQAQLAIAGTYLRANNASQAANWAQRYLKDGGTDPAAKQILANAQFKSGDMSAVLKDTLEEVQADEKAGRAPSRDKLNLLLYAAQKKGDASAESLAIEKLINYYPSKELWAQVLGGLQQKKSFSDRFVLDVYRLKLATGNLSKAPDYIEMAQLAAQAGFPEEGKKVVEQGMAANVLNQGAEAATAKRLSDFLGKKIGEAKAGYAEAEKAANEAKTGDELVKLGLAQVFGGDKASGLKLVDAGIAKGNFKRADDAKYYQGLAYYTAGDSAKAQAAWRQVKGSDGSGELSRLWIIHARSGKK</sequence>
<organism evidence="1 2">
    <name type="scientific">Roseateles violae</name>
    <dbReference type="NCBI Taxonomy" id="3058042"/>
    <lineage>
        <taxon>Bacteria</taxon>
        <taxon>Pseudomonadati</taxon>
        <taxon>Pseudomonadota</taxon>
        <taxon>Betaproteobacteria</taxon>
        <taxon>Burkholderiales</taxon>
        <taxon>Sphaerotilaceae</taxon>
        <taxon>Roseateles</taxon>
    </lineage>
</organism>
<dbReference type="InterPro" id="IPR011990">
    <property type="entry name" value="TPR-like_helical_dom_sf"/>
</dbReference>